<dbReference type="Gene3D" id="1.10.10.10">
    <property type="entry name" value="Winged helix-like DNA-binding domain superfamily/Winged helix DNA-binding domain"/>
    <property type="match status" value="1"/>
</dbReference>
<gene>
    <name evidence="7" type="ORF">T459_07295</name>
</gene>
<protein>
    <submittedName>
        <fullName evidence="7">Uncharacterized protein</fullName>
    </submittedName>
</protein>
<dbReference type="InterPro" id="IPR036388">
    <property type="entry name" value="WH-like_DNA-bd_sf"/>
</dbReference>
<dbReference type="InterPro" id="IPR042197">
    <property type="entry name" value="Apaf_helical"/>
</dbReference>
<dbReference type="GO" id="GO:0006952">
    <property type="term" value="P:defense response"/>
    <property type="evidence" value="ECO:0007669"/>
    <property type="project" value="UniProtKB-KW"/>
</dbReference>
<dbReference type="STRING" id="4072.A0A2G2ZT89"/>
<organism evidence="7 8">
    <name type="scientific">Capsicum annuum</name>
    <name type="common">Capsicum pepper</name>
    <dbReference type="NCBI Taxonomy" id="4072"/>
    <lineage>
        <taxon>Eukaryota</taxon>
        <taxon>Viridiplantae</taxon>
        <taxon>Streptophyta</taxon>
        <taxon>Embryophyta</taxon>
        <taxon>Tracheophyta</taxon>
        <taxon>Spermatophyta</taxon>
        <taxon>Magnoliopsida</taxon>
        <taxon>eudicotyledons</taxon>
        <taxon>Gunneridae</taxon>
        <taxon>Pentapetalae</taxon>
        <taxon>asterids</taxon>
        <taxon>lamiids</taxon>
        <taxon>Solanales</taxon>
        <taxon>Solanaceae</taxon>
        <taxon>Solanoideae</taxon>
        <taxon>Capsiceae</taxon>
        <taxon>Capsicum</taxon>
    </lineage>
</organism>
<dbReference type="Gramene" id="PHT85189">
    <property type="protein sequence ID" value="PHT85189"/>
    <property type="gene ID" value="T459_07295"/>
</dbReference>
<dbReference type="SUPFAM" id="SSF52540">
    <property type="entry name" value="P-loop containing nucleoside triphosphate hydrolases"/>
    <property type="match status" value="1"/>
</dbReference>
<dbReference type="Gene3D" id="3.80.10.10">
    <property type="entry name" value="Ribonuclease Inhibitor"/>
    <property type="match status" value="1"/>
</dbReference>
<dbReference type="EMBL" id="AYRZ02000003">
    <property type="protein sequence ID" value="PHT85189.1"/>
    <property type="molecule type" value="Genomic_DNA"/>
</dbReference>
<evidence type="ECO:0000259" key="5">
    <source>
        <dbReference type="Pfam" id="PF00931"/>
    </source>
</evidence>
<accession>A0A2G2ZT89</accession>
<dbReference type="InterPro" id="IPR032675">
    <property type="entry name" value="LRR_dom_sf"/>
</dbReference>
<evidence type="ECO:0000313" key="7">
    <source>
        <dbReference type="EMBL" id="PHT85189.1"/>
    </source>
</evidence>
<keyword evidence="3" id="KW-0677">Repeat</keyword>
<dbReference type="InterPro" id="IPR002182">
    <property type="entry name" value="NB-ARC"/>
</dbReference>
<sequence>MIAKKIIESGGGKKHDYLQLDAVQNELCKMLDGRKYLLVLDDVWNEDTLKWSRLKNMLIGGAKGSMILLTTCSDVVAEVSGSAHQHKLGDLLKEDAWTLFGKMAFECNEESKNSNLVEIGKEIVRKCGGIPLAIRSICSLLRQKRTEDEWIYFKNQELSSITRGGNDVMTILRLSFNYLPRHLKICFTYCSLFPKDFLIQRSDLIDMWIAQGFIQSTTRNRDDVEDVANSFFMNLFRRSFFQETELKGLVDLRNSLSIKFMGRAHAIGERTPTDVVKRMEHLQQISVKFECGNHEDDTGADLIMLEALQPHQNIEILEILNYRGSRFPSWMMVENLGFFLPKLVDLRIGFCCKCQKLPLLWKLPSLQGLELQYLDGLEDIESNALPTSSSSPLCNLKDLSLDSVEGLTTFPEDVFKNLTLLESLSIRNCRNLVSLSTCLTHLASLETLCIEDCPQLELSNEEAMQFQAPGNLSTFSVVRLDKIMSLPLWLRHFSDTLKSMDITECPNFATILDWIGYLIALNRLVSDDSPMLKSLPEGMRSLTALQKLIVIGEWSKNYRVLTLPSYPLPIFTILAAKFLKRIGSEVLYSYACLLSNSVSLSPKVEYGGDGCFIGCVVLLREKVEVAFVEDKMREVRTKKGCKLGYWVDWKKYLLVLDEVWNKDSLKWARLKNMLVGGT</sequence>
<feature type="domain" description="R13L1/DRL21-like LRR repeat region" evidence="6">
    <location>
        <begin position="245"/>
        <end position="372"/>
    </location>
</feature>
<dbReference type="Gene3D" id="1.10.8.430">
    <property type="entry name" value="Helical domain of apoptotic protease-activating factors"/>
    <property type="match status" value="1"/>
</dbReference>
<dbReference type="Pfam" id="PF00931">
    <property type="entry name" value="NB-ARC"/>
    <property type="match status" value="1"/>
</dbReference>
<reference evidence="7 8" key="1">
    <citation type="journal article" date="2014" name="Nat. Genet.">
        <title>Genome sequence of the hot pepper provides insights into the evolution of pungency in Capsicum species.</title>
        <authorList>
            <person name="Kim S."/>
            <person name="Park M."/>
            <person name="Yeom S.I."/>
            <person name="Kim Y.M."/>
            <person name="Lee J.M."/>
            <person name="Lee H.A."/>
            <person name="Seo E."/>
            <person name="Choi J."/>
            <person name="Cheong K."/>
            <person name="Kim K.T."/>
            <person name="Jung K."/>
            <person name="Lee G.W."/>
            <person name="Oh S.K."/>
            <person name="Bae C."/>
            <person name="Kim S.B."/>
            <person name="Lee H.Y."/>
            <person name="Kim S.Y."/>
            <person name="Kim M.S."/>
            <person name="Kang B.C."/>
            <person name="Jo Y.D."/>
            <person name="Yang H.B."/>
            <person name="Jeong H.J."/>
            <person name="Kang W.H."/>
            <person name="Kwon J.K."/>
            <person name="Shin C."/>
            <person name="Lim J.Y."/>
            <person name="Park J.H."/>
            <person name="Huh J.H."/>
            <person name="Kim J.S."/>
            <person name="Kim B.D."/>
            <person name="Cohen O."/>
            <person name="Paran I."/>
            <person name="Suh M.C."/>
            <person name="Lee S.B."/>
            <person name="Kim Y.K."/>
            <person name="Shin Y."/>
            <person name="Noh S.J."/>
            <person name="Park J."/>
            <person name="Seo Y.S."/>
            <person name="Kwon S.Y."/>
            <person name="Kim H.A."/>
            <person name="Park J.M."/>
            <person name="Kim H.J."/>
            <person name="Choi S.B."/>
            <person name="Bosland P.W."/>
            <person name="Reeves G."/>
            <person name="Jo S.H."/>
            <person name="Lee B.W."/>
            <person name="Cho H.T."/>
            <person name="Choi H.S."/>
            <person name="Lee M.S."/>
            <person name="Yu Y."/>
            <person name="Do Choi Y."/>
            <person name="Park B.S."/>
            <person name="van Deynze A."/>
            <person name="Ashrafi H."/>
            <person name="Hill T."/>
            <person name="Kim W.T."/>
            <person name="Pai H.S."/>
            <person name="Ahn H.K."/>
            <person name="Yeam I."/>
            <person name="Giovannoni J.J."/>
            <person name="Rose J.K."/>
            <person name="Sorensen I."/>
            <person name="Lee S.J."/>
            <person name="Kim R.W."/>
            <person name="Choi I.Y."/>
            <person name="Choi B.S."/>
            <person name="Lim J.S."/>
            <person name="Lee Y.H."/>
            <person name="Choi D."/>
        </authorList>
    </citation>
    <scope>NUCLEOTIDE SEQUENCE [LARGE SCALE GENOMIC DNA]</scope>
    <source>
        <strain evidence="8">cv. CM334</strain>
    </source>
</reference>
<proteinExistence type="inferred from homology"/>
<dbReference type="PRINTS" id="PR00364">
    <property type="entry name" value="DISEASERSIST"/>
</dbReference>
<dbReference type="SUPFAM" id="SSF52047">
    <property type="entry name" value="RNI-like"/>
    <property type="match status" value="1"/>
</dbReference>
<keyword evidence="8" id="KW-1185">Reference proteome</keyword>
<reference evidence="7 8" key="2">
    <citation type="journal article" date="2017" name="Genome Biol.">
        <title>New reference genome sequences of hot pepper reveal the massive evolution of plant disease-resistance genes by retroduplication.</title>
        <authorList>
            <person name="Kim S."/>
            <person name="Park J."/>
            <person name="Yeom S.I."/>
            <person name="Kim Y.M."/>
            <person name="Seo E."/>
            <person name="Kim K.T."/>
            <person name="Kim M.S."/>
            <person name="Lee J.M."/>
            <person name="Cheong K."/>
            <person name="Shin H.S."/>
            <person name="Kim S.B."/>
            <person name="Han K."/>
            <person name="Lee J."/>
            <person name="Park M."/>
            <person name="Lee H.A."/>
            <person name="Lee H.Y."/>
            <person name="Lee Y."/>
            <person name="Oh S."/>
            <person name="Lee J.H."/>
            <person name="Choi E."/>
            <person name="Choi E."/>
            <person name="Lee S.E."/>
            <person name="Jeon J."/>
            <person name="Kim H."/>
            <person name="Choi G."/>
            <person name="Song H."/>
            <person name="Lee J."/>
            <person name="Lee S.C."/>
            <person name="Kwon J.K."/>
            <person name="Lee H.Y."/>
            <person name="Koo N."/>
            <person name="Hong Y."/>
            <person name="Kim R.W."/>
            <person name="Kang W.H."/>
            <person name="Huh J.H."/>
            <person name="Kang B.C."/>
            <person name="Yang T.J."/>
            <person name="Lee Y.H."/>
            <person name="Bennetzen J.L."/>
            <person name="Choi D."/>
        </authorList>
    </citation>
    <scope>NUCLEOTIDE SEQUENCE [LARGE SCALE GENOMIC DNA]</scope>
    <source>
        <strain evidence="8">cv. CM334</strain>
    </source>
</reference>
<dbReference type="Pfam" id="PF25019">
    <property type="entry name" value="LRR_R13L1-DRL21"/>
    <property type="match status" value="1"/>
</dbReference>
<comment type="similarity">
    <text evidence="1">Belongs to the disease resistance NB-LRR family.</text>
</comment>
<dbReference type="InterPro" id="IPR056789">
    <property type="entry name" value="LRR_R13L1-DRL21"/>
</dbReference>
<evidence type="ECO:0000256" key="2">
    <source>
        <dbReference type="ARBA" id="ARBA00022614"/>
    </source>
</evidence>
<dbReference type="PANTHER" id="PTHR36766:SF40">
    <property type="entry name" value="DISEASE RESISTANCE PROTEIN RGA3"/>
    <property type="match status" value="1"/>
</dbReference>
<dbReference type="PANTHER" id="PTHR36766">
    <property type="entry name" value="PLANT BROAD-SPECTRUM MILDEW RESISTANCE PROTEIN RPW8"/>
    <property type="match status" value="1"/>
</dbReference>
<evidence type="ECO:0000259" key="6">
    <source>
        <dbReference type="Pfam" id="PF25019"/>
    </source>
</evidence>
<evidence type="ECO:0000313" key="8">
    <source>
        <dbReference type="Proteomes" id="UP000222542"/>
    </source>
</evidence>
<evidence type="ECO:0000256" key="3">
    <source>
        <dbReference type="ARBA" id="ARBA00022737"/>
    </source>
</evidence>
<dbReference type="Gene3D" id="3.40.50.300">
    <property type="entry name" value="P-loop containing nucleotide triphosphate hydrolases"/>
    <property type="match status" value="1"/>
</dbReference>
<feature type="domain" description="NB-ARC" evidence="5">
    <location>
        <begin position="20"/>
        <end position="108"/>
    </location>
</feature>
<keyword evidence="4" id="KW-0611">Plant defense</keyword>
<dbReference type="GO" id="GO:0043531">
    <property type="term" value="F:ADP binding"/>
    <property type="evidence" value="ECO:0007669"/>
    <property type="project" value="InterPro"/>
</dbReference>
<dbReference type="InterPro" id="IPR027417">
    <property type="entry name" value="P-loop_NTPase"/>
</dbReference>
<comment type="caution">
    <text evidence="7">The sequence shown here is derived from an EMBL/GenBank/DDBJ whole genome shotgun (WGS) entry which is preliminary data.</text>
</comment>
<evidence type="ECO:0000256" key="1">
    <source>
        <dbReference type="ARBA" id="ARBA00008894"/>
    </source>
</evidence>
<dbReference type="Proteomes" id="UP000222542">
    <property type="component" value="Unassembled WGS sequence"/>
</dbReference>
<name>A0A2G2ZT89_CAPAN</name>
<keyword evidence="2" id="KW-0433">Leucine-rich repeat</keyword>
<dbReference type="AlphaFoldDB" id="A0A2G2ZT89"/>
<evidence type="ECO:0000256" key="4">
    <source>
        <dbReference type="ARBA" id="ARBA00022821"/>
    </source>
</evidence>
<dbReference type="OMA" id="FECNEES"/>